<dbReference type="EMBL" id="CP042910">
    <property type="protein sequence ID" value="QEG15955.1"/>
    <property type="molecule type" value="Genomic_DNA"/>
</dbReference>
<dbReference type="EC" id="2.1.1.-" evidence="2"/>
<keyword evidence="3" id="KW-1185">Reference proteome</keyword>
<gene>
    <name evidence="2" type="primary">ycgJ_2</name>
    <name evidence="2" type="ORF">GmarT_18160</name>
</gene>
<dbReference type="InterPro" id="IPR029063">
    <property type="entry name" value="SAM-dependent_MTases_sf"/>
</dbReference>
<dbReference type="GO" id="GO:0032259">
    <property type="term" value="P:methylation"/>
    <property type="evidence" value="ECO:0007669"/>
    <property type="project" value="UniProtKB-KW"/>
</dbReference>
<evidence type="ECO:0000313" key="2">
    <source>
        <dbReference type="EMBL" id="QEG15955.1"/>
    </source>
</evidence>
<dbReference type="Pfam" id="PF08241">
    <property type="entry name" value="Methyltransf_11"/>
    <property type="match status" value="1"/>
</dbReference>
<accession>A0ABX5YJZ7</accession>
<dbReference type="PANTHER" id="PTHR43591">
    <property type="entry name" value="METHYLTRANSFERASE"/>
    <property type="match status" value="1"/>
</dbReference>
<dbReference type="PANTHER" id="PTHR43591:SF99">
    <property type="entry name" value="OS06G0646000 PROTEIN"/>
    <property type="match status" value="1"/>
</dbReference>
<dbReference type="CDD" id="cd02440">
    <property type="entry name" value="AdoMet_MTases"/>
    <property type="match status" value="1"/>
</dbReference>
<name>A0ABX5YJZ7_9PLAN</name>
<protein>
    <submittedName>
        <fullName evidence="2">Methyltransferase YcgJ</fullName>
        <ecNumber evidence="2">2.1.1.-</ecNumber>
    </submittedName>
</protein>
<dbReference type="GeneID" id="98646430"/>
<sequence length="256" mass="28531">MMRDEELKQIFHIGWTNPNVVSHRVERFIKGEFGFAASRSAWLDVLRKTVPGEIPCKILDMGTGPGTIALLWAELGHAITGVDFSATMISAGREAAKERGLTVDFVEADVEAPPFPENTFDIISSRAVLFTLPHPGYAVAQWIRLLKPGGVLVLIGENNPTDPEKLKRQHRPAPGWEPDEAYRNALEQLPFRSHTDGMVRVVMEAAGLRNIQNLPMQSVLAAREEHEQENPNYGVLQGTPYVLTGQRIEGSRRLNY</sequence>
<feature type="domain" description="Methyltransferase type 11" evidence="1">
    <location>
        <begin position="59"/>
        <end position="154"/>
    </location>
</feature>
<organism evidence="2 3">
    <name type="scientific">Gimesia maris</name>
    <dbReference type="NCBI Taxonomy" id="122"/>
    <lineage>
        <taxon>Bacteria</taxon>
        <taxon>Pseudomonadati</taxon>
        <taxon>Planctomycetota</taxon>
        <taxon>Planctomycetia</taxon>
        <taxon>Planctomycetales</taxon>
        <taxon>Planctomycetaceae</taxon>
        <taxon>Gimesia</taxon>
    </lineage>
</organism>
<evidence type="ECO:0000259" key="1">
    <source>
        <dbReference type="Pfam" id="PF08241"/>
    </source>
</evidence>
<dbReference type="Proteomes" id="UP000322887">
    <property type="component" value="Chromosome"/>
</dbReference>
<keyword evidence="2" id="KW-0489">Methyltransferase</keyword>
<evidence type="ECO:0000313" key="3">
    <source>
        <dbReference type="Proteomes" id="UP000322887"/>
    </source>
</evidence>
<dbReference type="InterPro" id="IPR013216">
    <property type="entry name" value="Methyltransf_11"/>
</dbReference>
<dbReference type="Gene3D" id="3.40.50.150">
    <property type="entry name" value="Vaccinia Virus protein VP39"/>
    <property type="match status" value="1"/>
</dbReference>
<dbReference type="SUPFAM" id="SSF53335">
    <property type="entry name" value="S-adenosyl-L-methionine-dependent methyltransferases"/>
    <property type="match status" value="1"/>
</dbReference>
<dbReference type="RefSeq" id="WP_002644774.1">
    <property type="nucleotide sequence ID" value="NZ_CP036353.1"/>
</dbReference>
<dbReference type="GO" id="GO:0008168">
    <property type="term" value="F:methyltransferase activity"/>
    <property type="evidence" value="ECO:0007669"/>
    <property type="project" value="UniProtKB-KW"/>
</dbReference>
<reference evidence="2 3" key="1">
    <citation type="submission" date="2019-08" db="EMBL/GenBank/DDBJ databases">
        <title>Deep-cultivation of Planctomycetes and their phenomic and genomic characterization uncovers novel biology.</title>
        <authorList>
            <person name="Wiegand S."/>
            <person name="Jogler M."/>
            <person name="Boedeker C."/>
            <person name="Pinto D."/>
            <person name="Vollmers J."/>
            <person name="Rivas-Marin E."/>
            <person name="Kohn T."/>
            <person name="Peeters S.H."/>
            <person name="Heuer A."/>
            <person name="Rast P."/>
            <person name="Oberbeckmann S."/>
            <person name="Bunk B."/>
            <person name="Jeske O."/>
            <person name="Meyerdierks A."/>
            <person name="Storesund J.E."/>
            <person name="Kallscheuer N."/>
            <person name="Luecker S."/>
            <person name="Lage O.M."/>
            <person name="Pohl T."/>
            <person name="Merkel B.J."/>
            <person name="Hornburger P."/>
            <person name="Mueller R.-W."/>
            <person name="Bruemmer F."/>
            <person name="Labrenz M."/>
            <person name="Spormann A.M."/>
            <person name="Op den Camp H."/>
            <person name="Overmann J."/>
            <person name="Amann R."/>
            <person name="Jetten M.S.M."/>
            <person name="Mascher T."/>
            <person name="Medema M.H."/>
            <person name="Devos D.P."/>
            <person name="Kaster A.-K."/>
            <person name="Ovreas L."/>
            <person name="Rohde M."/>
            <person name="Galperin M.Y."/>
            <person name="Jogler C."/>
        </authorList>
    </citation>
    <scope>NUCLEOTIDE SEQUENCE [LARGE SCALE GENOMIC DNA]</scope>
    <source>
        <strain evidence="2 3">DSM 8797</strain>
    </source>
</reference>
<proteinExistence type="predicted"/>
<keyword evidence="2" id="KW-0808">Transferase</keyword>